<evidence type="ECO:0000313" key="3">
    <source>
        <dbReference type="EMBL" id="CAK8680240.1"/>
    </source>
</evidence>
<dbReference type="PRINTS" id="PR00721">
    <property type="entry name" value="STOMATIN"/>
</dbReference>
<evidence type="ECO:0000259" key="2">
    <source>
        <dbReference type="SMART" id="SM00244"/>
    </source>
</evidence>
<evidence type="ECO:0000313" key="4">
    <source>
        <dbReference type="Proteomes" id="UP001642483"/>
    </source>
</evidence>
<dbReference type="InterPro" id="IPR001972">
    <property type="entry name" value="Stomatin_HflK_fam"/>
</dbReference>
<dbReference type="Proteomes" id="UP001642483">
    <property type="component" value="Unassembled WGS sequence"/>
</dbReference>
<dbReference type="PANTHER" id="PTHR10264">
    <property type="entry name" value="BAND 7 PROTEIN-RELATED"/>
    <property type="match status" value="1"/>
</dbReference>
<reference evidence="3 4" key="1">
    <citation type="submission" date="2024-02" db="EMBL/GenBank/DDBJ databases">
        <authorList>
            <person name="Daric V."/>
            <person name="Darras S."/>
        </authorList>
    </citation>
    <scope>NUCLEOTIDE SEQUENCE [LARGE SCALE GENOMIC DNA]</scope>
</reference>
<evidence type="ECO:0000256" key="1">
    <source>
        <dbReference type="ARBA" id="ARBA00008164"/>
    </source>
</evidence>
<dbReference type="SMART" id="SM00244">
    <property type="entry name" value="PHB"/>
    <property type="match status" value="1"/>
</dbReference>
<comment type="caution">
    <text evidence="3">The sequence shown here is derived from an EMBL/GenBank/DDBJ whole genome shotgun (WGS) entry which is preliminary data.</text>
</comment>
<sequence length="275" mass="30561">MAEEQRDGRVVDSETVEEVSMYGNEFICCFLPLLLSILAWPPLLFTCVKVVSEYERAVFFQLGRLVGKAKGPGVYFVNPCLHEVRVIDMRTKTFDVPPQEILTLDSVTVAIDAVVYYRVKNAMLAISNVENVDGATLLQAQTTLRNILASKSLTAILSEREELSNAMLAILDRETDPWGIAVERVEIKNVKLPRQLQRSMAAEAEATRGARAKVISADGEKNAAVQLKKAAEIMDSAPNTIQLRLMQTLNTISAQKNETIIIPLPVDLIQQYLNK</sequence>
<dbReference type="PANTHER" id="PTHR10264:SF19">
    <property type="entry name" value="AT06885P-RELATED"/>
    <property type="match status" value="1"/>
</dbReference>
<dbReference type="Pfam" id="PF01145">
    <property type="entry name" value="Band_7"/>
    <property type="match status" value="1"/>
</dbReference>
<dbReference type="Gene3D" id="3.30.479.30">
    <property type="entry name" value="Band 7 domain"/>
    <property type="match status" value="1"/>
</dbReference>
<gene>
    <name evidence="3" type="ORF">CVLEPA_LOCUS10514</name>
</gene>
<feature type="domain" description="Band 7" evidence="2">
    <location>
        <begin position="46"/>
        <end position="204"/>
    </location>
</feature>
<organism evidence="3 4">
    <name type="scientific">Clavelina lepadiformis</name>
    <name type="common">Light-bulb sea squirt</name>
    <name type="synonym">Ascidia lepadiformis</name>
    <dbReference type="NCBI Taxonomy" id="159417"/>
    <lineage>
        <taxon>Eukaryota</taxon>
        <taxon>Metazoa</taxon>
        <taxon>Chordata</taxon>
        <taxon>Tunicata</taxon>
        <taxon>Ascidiacea</taxon>
        <taxon>Aplousobranchia</taxon>
        <taxon>Clavelinidae</taxon>
        <taxon>Clavelina</taxon>
    </lineage>
</organism>
<protein>
    <recommendedName>
        <fullName evidence="2">Band 7 domain-containing protein</fullName>
    </recommendedName>
</protein>
<comment type="similarity">
    <text evidence="1">Belongs to the band 7/mec-2 family.</text>
</comment>
<keyword evidence="4" id="KW-1185">Reference proteome</keyword>
<dbReference type="InterPro" id="IPR001107">
    <property type="entry name" value="Band_7"/>
</dbReference>
<dbReference type="SUPFAM" id="SSF117892">
    <property type="entry name" value="Band 7/SPFH domain"/>
    <property type="match status" value="1"/>
</dbReference>
<dbReference type="InterPro" id="IPR043202">
    <property type="entry name" value="Band-7_stomatin-like"/>
</dbReference>
<dbReference type="EMBL" id="CAWYQH010000068">
    <property type="protein sequence ID" value="CAK8680240.1"/>
    <property type="molecule type" value="Genomic_DNA"/>
</dbReference>
<accession>A0ABP0FKP5</accession>
<proteinExistence type="inferred from homology"/>
<dbReference type="Gene3D" id="6.10.250.2090">
    <property type="match status" value="1"/>
</dbReference>
<dbReference type="InterPro" id="IPR036013">
    <property type="entry name" value="Band_7/SPFH_dom_sf"/>
</dbReference>
<name>A0ABP0FKP5_CLALP</name>